<evidence type="ECO:0000313" key="3">
    <source>
        <dbReference type="Proteomes" id="UP000228934"/>
    </source>
</evidence>
<dbReference type="EMBL" id="KV933051">
    <property type="protein sequence ID" value="PIO32434.1"/>
    <property type="molecule type" value="Genomic_DNA"/>
</dbReference>
<protein>
    <submittedName>
        <fullName evidence="2">Uncharacterized protein</fullName>
    </submittedName>
</protein>
<reference evidence="3" key="1">
    <citation type="journal article" date="2017" name="Nat. Commun.">
        <title>The North American bullfrog draft genome provides insight into hormonal regulation of long noncoding RNA.</title>
        <authorList>
            <person name="Hammond S.A."/>
            <person name="Warren R.L."/>
            <person name="Vandervalk B.P."/>
            <person name="Kucuk E."/>
            <person name="Khan H."/>
            <person name="Gibb E.A."/>
            <person name="Pandoh P."/>
            <person name="Kirk H."/>
            <person name="Zhao Y."/>
            <person name="Jones M."/>
            <person name="Mungall A.J."/>
            <person name="Coope R."/>
            <person name="Pleasance S."/>
            <person name="Moore R.A."/>
            <person name="Holt R.A."/>
            <person name="Round J.M."/>
            <person name="Ohora S."/>
            <person name="Walle B.V."/>
            <person name="Veldhoen N."/>
            <person name="Helbing C.C."/>
            <person name="Birol I."/>
        </authorList>
    </citation>
    <scope>NUCLEOTIDE SEQUENCE [LARGE SCALE GENOMIC DNA]</scope>
</reference>
<evidence type="ECO:0000313" key="2">
    <source>
        <dbReference type="EMBL" id="PIO32434.1"/>
    </source>
</evidence>
<name>A0A2G9RX61_AQUCT</name>
<gene>
    <name evidence="2" type="ORF">AB205_0123980</name>
</gene>
<dbReference type="AlphaFoldDB" id="A0A2G9RX61"/>
<evidence type="ECO:0000256" key="1">
    <source>
        <dbReference type="SAM" id="MobiDB-lite"/>
    </source>
</evidence>
<accession>A0A2G9RX61</accession>
<organism evidence="2 3">
    <name type="scientific">Aquarana catesbeiana</name>
    <name type="common">American bullfrog</name>
    <name type="synonym">Rana catesbeiana</name>
    <dbReference type="NCBI Taxonomy" id="8400"/>
    <lineage>
        <taxon>Eukaryota</taxon>
        <taxon>Metazoa</taxon>
        <taxon>Chordata</taxon>
        <taxon>Craniata</taxon>
        <taxon>Vertebrata</taxon>
        <taxon>Euteleostomi</taxon>
        <taxon>Amphibia</taxon>
        <taxon>Batrachia</taxon>
        <taxon>Anura</taxon>
        <taxon>Neobatrachia</taxon>
        <taxon>Ranoidea</taxon>
        <taxon>Ranidae</taxon>
        <taxon>Aquarana</taxon>
    </lineage>
</organism>
<dbReference type="Proteomes" id="UP000228934">
    <property type="component" value="Unassembled WGS sequence"/>
</dbReference>
<proteinExistence type="predicted"/>
<feature type="region of interest" description="Disordered" evidence="1">
    <location>
        <begin position="1"/>
        <end position="30"/>
    </location>
</feature>
<keyword evidence="3" id="KW-1185">Reference proteome</keyword>
<sequence length="63" mass="6866">MVMRMNYLDHHSIGSPAGTPQAVERPLSHPEGHVKTSQWLVVYLQLLPSLCGAGAWDPSITSP</sequence>